<organism evidence="1 2">
    <name type="scientific">Peronosclerospora sorghi</name>
    <dbReference type="NCBI Taxonomy" id="230839"/>
    <lineage>
        <taxon>Eukaryota</taxon>
        <taxon>Sar</taxon>
        <taxon>Stramenopiles</taxon>
        <taxon>Oomycota</taxon>
        <taxon>Peronosporomycetes</taxon>
        <taxon>Peronosporales</taxon>
        <taxon>Peronosporaceae</taxon>
        <taxon>Peronosclerospora</taxon>
    </lineage>
</organism>
<evidence type="ECO:0000313" key="2">
    <source>
        <dbReference type="Proteomes" id="UP001163321"/>
    </source>
</evidence>
<keyword evidence="2" id="KW-1185">Reference proteome</keyword>
<dbReference type="Proteomes" id="UP001163321">
    <property type="component" value="Chromosome 1"/>
</dbReference>
<sequence>MSTTVMSHLPTILCCICATPIVANAANTCVNCLKSQVDVTEGIPKEVIIHQCRGCLRWARPPWVSADLESRELLALCLKKITNLHRVKLTDANWIWTEPHSRRLKLKLTVQKEVLSKMILQQSFLVTFIVRNQQCDACQASFANQAWRAVVQVRQRVDHKRTFFFLEQVILKHRAHAKTTNIEAHPDGVDFFFSERTHALRFVDFLHETVPMKLKTSKKLISADNHSNTHNYKFTYAVEIAPVCKGDLVVLPRKLARMLGSISCLCLVHAVTSSIHVMDPLTTQVAEINAEKYWRYPFRALRSSNDMTSFTVLDTNPMAIPSTGSKPIRVSRKTRLADVEVVRDADFGVNDTRLHTVTHLGLILHAGDAVRGYDLASAVVNDSDVAPLVESGVSLPDVVLVKKIFPRRVQHRTRTWKLKRMEGVTPAGDVSKDEHEYEQFLDELEEDQDMRAEMNLYKAATRPSRKEDAMEEDDMGAAAAPGVALHELLDDLAVTESDAMPQLVPETDTKQTLAWELEEL</sequence>
<protein>
    <submittedName>
        <fullName evidence="1">Uncharacterized protein</fullName>
    </submittedName>
</protein>
<name>A0ACC0WXE1_9STRA</name>
<dbReference type="EMBL" id="CM047580">
    <property type="protein sequence ID" value="KAI9922651.1"/>
    <property type="molecule type" value="Genomic_DNA"/>
</dbReference>
<proteinExistence type="predicted"/>
<accession>A0ACC0WXE1</accession>
<reference evidence="1 2" key="1">
    <citation type="journal article" date="2022" name="bioRxiv">
        <title>The genome of the oomycete Peronosclerospora sorghi, a cosmopolitan pathogen of maize and sorghum, is inflated with dispersed pseudogenes.</title>
        <authorList>
            <person name="Fletcher K."/>
            <person name="Martin F."/>
            <person name="Isakeit T."/>
            <person name="Cavanaugh K."/>
            <person name="Magill C."/>
            <person name="Michelmore R."/>
        </authorList>
    </citation>
    <scope>NUCLEOTIDE SEQUENCE [LARGE SCALE GENOMIC DNA]</scope>
    <source>
        <strain evidence="1">P6</strain>
    </source>
</reference>
<gene>
    <name evidence="1" type="ORF">PsorP6_001805</name>
</gene>
<comment type="caution">
    <text evidence="1">The sequence shown here is derived from an EMBL/GenBank/DDBJ whole genome shotgun (WGS) entry which is preliminary data.</text>
</comment>
<evidence type="ECO:0000313" key="1">
    <source>
        <dbReference type="EMBL" id="KAI9922651.1"/>
    </source>
</evidence>